<protein>
    <recommendedName>
        <fullName evidence="5">Methyltransferase domain-containing protein</fullName>
    </recommendedName>
</protein>
<dbReference type="PANTHER" id="PTHR18895:SF74">
    <property type="entry name" value="MTRF1L RELEASE FACTOR GLUTAMINE METHYLTRANSFERASE"/>
    <property type="match status" value="1"/>
</dbReference>
<dbReference type="PROSITE" id="PS00092">
    <property type="entry name" value="N6_MTASE"/>
    <property type="match status" value="1"/>
</dbReference>
<dbReference type="Proteomes" id="UP000246740">
    <property type="component" value="Unassembled WGS sequence"/>
</dbReference>
<dbReference type="Pfam" id="PF01195">
    <property type="entry name" value="Pept_tRNA_hydro"/>
    <property type="match status" value="1"/>
</dbReference>
<feature type="region of interest" description="Disordered" evidence="4">
    <location>
        <begin position="643"/>
        <end position="703"/>
    </location>
</feature>
<keyword evidence="7" id="KW-1185">Reference proteome</keyword>
<dbReference type="PANTHER" id="PTHR18895">
    <property type="entry name" value="HEMK METHYLTRANSFERASE"/>
    <property type="match status" value="1"/>
</dbReference>
<accession>A0A317XNI6</accession>
<dbReference type="Gene3D" id="3.40.50.1470">
    <property type="entry name" value="Peptidyl-tRNA hydrolase"/>
    <property type="match status" value="1"/>
</dbReference>
<keyword evidence="3" id="KW-0949">S-adenosyl-L-methionine</keyword>
<dbReference type="InterPro" id="IPR001328">
    <property type="entry name" value="Pept_tRNA_hydro"/>
</dbReference>
<feature type="compositionally biased region" description="Low complexity" evidence="4">
    <location>
        <begin position="667"/>
        <end position="686"/>
    </location>
</feature>
<evidence type="ECO:0000256" key="3">
    <source>
        <dbReference type="ARBA" id="ARBA00022691"/>
    </source>
</evidence>
<dbReference type="SUPFAM" id="SSF53178">
    <property type="entry name" value="Peptidyl-tRNA hydrolase-like"/>
    <property type="match status" value="1"/>
</dbReference>
<keyword evidence="1" id="KW-0489">Methyltransferase</keyword>
<sequence>MRTRSSDLLVCRCYIEQAFNAPSGSRGAALLVSDPPLFRSLRRRQETYRLRGINPKRKAERQEAVQLAQAEVRWAIEHVRSLSNASSSNSPLSRQQRRSLIRMVVQMTRNEMPISYLLGSMPFGSLPEPLTVRPPVLLPRPETEHWATEVADQIANHLASTSVRAPDESSVFRIVDLCTGSGCIAVLVAHILRSRLGEHGWHITACDRSPEAVALAQENVSKLGFNPSQVRVIQADIFDNTQMDSLAKDVGGPFDVVLSNPPYIPRREWERLDESVRRHEDPAALIGEQEDGLAFHRRLAELLFRPAFTKVSTTSEAPNDVALAEGPAYLVAEYGKGQHRSVERIYAAQMAPASRLPRIVRVPQRLVIVGVGNASTHPLTKHSIGQVVLDGLLKQLIQLDSQARSLLKTRREQLEHSRTELIESGKIDTGVRKDWLNSVPRTFPLDLSSPATGVCNREVQSDFDPDTSYGLVTPQGQDSSADGISSLPTELARTTHSKSGGWSATIPMLVPLPSSHSDQVVYQIDVALYKPSQAMNLSGVGLKAFLEAHNTSSPSSNPGFKVSGKGTSSASESMADNVLVLQDELDLDFGVVKRKTVGSARGHNGIRDILARLKIPDSSPASQARSGAESDATGPRLARLRIGIGRPPLPHSAVSNSNDGANGEAESASASSSWLLPSSLFPSSSSTKKGGKQNKPIPIDKWVLSPLDPDQLESYKKRDAQRSDHKQPESVLDQVFRLTADWITERVQTLADSAGSAKSSPETPRSSSPSQSGPPRFRIQLQKDQFGVERTVWIH</sequence>
<reference evidence="6 7" key="1">
    <citation type="journal article" date="2018" name="Mol. Biol. Evol.">
        <title>Broad Genomic Sampling Reveals a Smut Pathogenic Ancestry of the Fungal Clade Ustilaginomycotina.</title>
        <authorList>
            <person name="Kijpornyongpan T."/>
            <person name="Mondo S.J."/>
            <person name="Barry K."/>
            <person name="Sandor L."/>
            <person name="Lee J."/>
            <person name="Lipzen A."/>
            <person name="Pangilinan J."/>
            <person name="LaButti K."/>
            <person name="Hainaut M."/>
            <person name="Henrissat B."/>
            <person name="Grigoriev I.V."/>
            <person name="Spatafora J.W."/>
            <person name="Aime M.C."/>
        </authorList>
    </citation>
    <scope>NUCLEOTIDE SEQUENCE [LARGE SCALE GENOMIC DNA]</scope>
    <source>
        <strain evidence="6 7">MCA 3645</strain>
    </source>
</reference>
<dbReference type="AlphaFoldDB" id="A0A317XNI6"/>
<feature type="compositionally biased region" description="Low complexity" evidence="4">
    <location>
        <begin position="756"/>
        <end position="775"/>
    </location>
</feature>
<name>A0A317XNI6_9BASI</name>
<dbReference type="InterPro" id="IPR002052">
    <property type="entry name" value="DNA_methylase_N6_adenine_CS"/>
</dbReference>
<dbReference type="InterPro" id="IPR036416">
    <property type="entry name" value="Pept_tRNA_hydro_sf"/>
</dbReference>
<dbReference type="GO" id="GO:0003676">
    <property type="term" value="F:nucleic acid binding"/>
    <property type="evidence" value="ECO:0007669"/>
    <property type="project" value="InterPro"/>
</dbReference>
<dbReference type="InterPro" id="IPR004556">
    <property type="entry name" value="HemK-like"/>
</dbReference>
<dbReference type="PROSITE" id="PS01196">
    <property type="entry name" value="PEPT_TRNA_HYDROL_2"/>
    <property type="match status" value="1"/>
</dbReference>
<evidence type="ECO:0000256" key="2">
    <source>
        <dbReference type="ARBA" id="ARBA00022679"/>
    </source>
</evidence>
<dbReference type="EMBL" id="KZ819194">
    <property type="protein sequence ID" value="PWY99874.1"/>
    <property type="molecule type" value="Genomic_DNA"/>
</dbReference>
<dbReference type="NCBIfam" id="TIGR00536">
    <property type="entry name" value="hemK_fam"/>
    <property type="match status" value="1"/>
</dbReference>
<feature type="region of interest" description="Disordered" evidence="4">
    <location>
        <begin position="750"/>
        <end position="780"/>
    </location>
</feature>
<dbReference type="CDD" id="cd02440">
    <property type="entry name" value="AdoMet_MTases"/>
    <property type="match status" value="1"/>
</dbReference>
<dbReference type="InterPro" id="IPR018171">
    <property type="entry name" value="Pept_tRNA_hydro_CS"/>
</dbReference>
<dbReference type="GO" id="GO:0032259">
    <property type="term" value="P:methylation"/>
    <property type="evidence" value="ECO:0007669"/>
    <property type="project" value="UniProtKB-KW"/>
</dbReference>
<dbReference type="Pfam" id="PF13847">
    <property type="entry name" value="Methyltransf_31"/>
    <property type="match status" value="1"/>
</dbReference>
<organism evidence="6 7">
    <name type="scientific">Testicularia cyperi</name>
    <dbReference type="NCBI Taxonomy" id="1882483"/>
    <lineage>
        <taxon>Eukaryota</taxon>
        <taxon>Fungi</taxon>
        <taxon>Dikarya</taxon>
        <taxon>Basidiomycota</taxon>
        <taxon>Ustilaginomycotina</taxon>
        <taxon>Ustilaginomycetes</taxon>
        <taxon>Ustilaginales</taxon>
        <taxon>Anthracoideaceae</taxon>
        <taxon>Testicularia</taxon>
    </lineage>
</organism>
<gene>
    <name evidence="6" type="ORF">BCV70DRAFT_212077</name>
</gene>
<evidence type="ECO:0000313" key="6">
    <source>
        <dbReference type="EMBL" id="PWY99874.1"/>
    </source>
</evidence>
<dbReference type="InterPro" id="IPR050320">
    <property type="entry name" value="N5-glutamine_MTase"/>
</dbReference>
<evidence type="ECO:0000256" key="4">
    <source>
        <dbReference type="SAM" id="MobiDB-lite"/>
    </source>
</evidence>
<dbReference type="Gene3D" id="3.40.50.150">
    <property type="entry name" value="Vaccinia Virus protein VP39"/>
    <property type="match status" value="1"/>
</dbReference>
<dbReference type="GO" id="GO:0005739">
    <property type="term" value="C:mitochondrion"/>
    <property type="evidence" value="ECO:0007669"/>
    <property type="project" value="TreeGrafter"/>
</dbReference>
<keyword evidence="2" id="KW-0808">Transferase</keyword>
<dbReference type="OrthoDB" id="269872at2759"/>
<dbReference type="GO" id="GO:0004045">
    <property type="term" value="F:peptidyl-tRNA hydrolase activity"/>
    <property type="evidence" value="ECO:0007669"/>
    <property type="project" value="InterPro"/>
</dbReference>
<dbReference type="InterPro" id="IPR029063">
    <property type="entry name" value="SAM-dependent_MTases_sf"/>
</dbReference>
<evidence type="ECO:0000313" key="7">
    <source>
        <dbReference type="Proteomes" id="UP000246740"/>
    </source>
</evidence>
<feature type="domain" description="Methyltransferase" evidence="5">
    <location>
        <begin position="172"/>
        <end position="260"/>
    </location>
</feature>
<dbReference type="SUPFAM" id="SSF53335">
    <property type="entry name" value="S-adenosyl-L-methionine-dependent methyltransferases"/>
    <property type="match status" value="1"/>
</dbReference>
<evidence type="ECO:0000256" key="1">
    <source>
        <dbReference type="ARBA" id="ARBA00022603"/>
    </source>
</evidence>
<dbReference type="InterPro" id="IPR025714">
    <property type="entry name" value="Methyltranfer_dom"/>
</dbReference>
<dbReference type="GO" id="GO:0008276">
    <property type="term" value="F:protein methyltransferase activity"/>
    <property type="evidence" value="ECO:0007669"/>
    <property type="project" value="InterPro"/>
</dbReference>
<dbReference type="STRING" id="1882483.A0A317XNI6"/>
<dbReference type="InParanoid" id="A0A317XNI6"/>
<evidence type="ECO:0000259" key="5">
    <source>
        <dbReference type="Pfam" id="PF13847"/>
    </source>
</evidence>
<proteinExistence type="predicted"/>